<dbReference type="AlphaFoldDB" id="A0A183JXJ3"/>
<protein>
    <submittedName>
        <fullName evidence="1">Ovule protein</fullName>
    </submittedName>
</protein>
<proteinExistence type="predicted"/>
<dbReference type="WBParaSite" id="SCUD_0000744001-mRNA-1">
    <property type="protein sequence ID" value="SCUD_0000744001-mRNA-1"/>
    <property type="gene ID" value="SCUD_0000744001"/>
</dbReference>
<name>A0A183JXJ3_9TREM</name>
<reference evidence="1" key="1">
    <citation type="submission" date="2016-06" db="UniProtKB">
        <authorList>
            <consortium name="WormBaseParasite"/>
        </authorList>
    </citation>
    <scope>IDENTIFICATION</scope>
</reference>
<organism evidence="1">
    <name type="scientific">Schistosoma curassoni</name>
    <dbReference type="NCBI Taxonomy" id="6186"/>
    <lineage>
        <taxon>Eukaryota</taxon>
        <taxon>Metazoa</taxon>
        <taxon>Spiralia</taxon>
        <taxon>Lophotrochozoa</taxon>
        <taxon>Platyhelminthes</taxon>
        <taxon>Trematoda</taxon>
        <taxon>Digenea</taxon>
        <taxon>Strigeidida</taxon>
        <taxon>Schistosomatoidea</taxon>
        <taxon>Schistosomatidae</taxon>
        <taxon>Schistosoma</taxon>
    </lineage>
</organism>
<evidence type="ECO:0000313" key="1">
    <source>
        <dbReference type="WBParaSite" id="SCUD_0000744001-mRNA-1"/>
    </source>
</evidence>
<accession>A0A183JXJ3</accession>
<sequence length="85" mass="9693">TKYKRIPRNYETNESLDEDNTRFLSYKSSSSLRLSLFTKLRRPCLASSTSLSSLPTTTTLVKLSFRLKFIDPLDFCSCSICRTAA</sequence>